<protein>
    <submittedName>
        <fullName evidence="1">Uncharacterized protein</fullName>
    </submittedName>
</protein>
<accession>M7YFG2</accession>
<gene>
    <name evidence="1" type="ORF">TRIUR3_20939</name>
</gene>
<evidence type="ECO:0000313" key="1">
    <source>
        <dbReference type="EMBL" id="EMS45897.1"/>
    </source>
</evidence>
<name>M7YFG2_TRIUA</name>
<sequence>MAQKAPPDDVHVRLATRQRGLYPLEKKERKGLGSWCCCNLNAQIISPNPSPSLGMETKQTGGASQVIVSFCPFYRANAQRPKLFIGMILIIILTEALCPYITDQTSQPNCRDAGYSGWSVAAASWQRMVARYLVPRSTAPPFPSGLIDGSKEISGDSRLSSLSTTYVVFVVDVATSLSCEKIHAKHNKFIRGANVVYHRISSHVDKPDIYEGTIQGAGAIPARYGQEKMQGLRFLASVTSSCPSTAGVVARAALPVYYGRPACCSGGTADLLKLYFSVLSRYFVWLVAVTGKLGTPEF</sequence>
<dbReference type="AlphaFoldDB" id="M7YFG2"/>
<organism evidence="1">
    <name type="scientific">Triticum urartu</name>
    <name type="common">Red wild einkorn</name>
    <name type="synonym">Crithodium urartu</name>
    <dbReference type="NCBI Taxonomy" id="4572"/>
    <lineage>
        <taxon>Eukaryota</taxon>
        <taxon>Viridiplantae</taxon>
        <taxon>Streptophyta</taxon>
        <taxon>Embryophyta</taxon>
        <taxon>Tracheophyta</taxon>
        <taxon>Spermatophyta</taxon>
        <taxon>Magnoliopsida</taxon>
        <taxon>Liliopsida</taxon>
        <taxon>Poales</taxon>
        <taxon>Poaceae</taxon>
        <taxon>BOP clade</taxon>
        <taxon>Pooideae</taxon>
        <taxon>Triticodae</taxon>
        <taxon>Triticeae</taxon>
        <taxon>Triticinae</taxon>
        <taxon>Triticum</taxon>
    </lineage>
</organism>
<reference evidence="1" key="1">
    <citation type="journal article" date="2013" name="Nature">
        <title>Draft genome of the wheat A-genome progenitor Triticum urartu.</title>
        <authorList>
            <person name="Ling H.Q."/>
            <person name="Zhao S."/>
            <person name="Liu D."/>
            <person name="Wang J."/>
            <person name="Sun H."/>
            <person name="Zhang C."/>
            <person name="Fan H."/>
            <person name="Li D."/>
            <person name="Dong L."/>
            <person name="Tao Y."/>
            <person name="Gao C."/>
            <person name="Wu H."/>
            <person name="Li Y."/>
            <person name="Cui Y."/>
            <person name="Guo X."/>
            <person name="Zheng S."/>
            <person name="Wang B."/>
            <person name="Yu K."/>
            <person name="Liang Q."/>
            <person name="Yang W."/>
            <person name="Lou X."/>
            <person name="Chen J."/>
            <person name="Feng M."/>
            <person name="Jian J."/>
            <person name="Zhang X."/>
            <person name="Luo G."/>
            <person name="Jiang Y."/>
            <person name="Liu J."/>
            <person name="Wang Z."/>
            <person name="Sha Y."/>
            <person name="Zhang B."/>
            <person name="Wu H."/>
            <person name="Tang D."/>
            <person name="Shen Q."/>
            <person name="Xue P."/>
            <person name="Zou S."/>
            <person name="Wang X."/>
            <person name="Liu X."/>
            <person name="Wang F."/>
            <person name="Yang Y."/>
            <person name="An X."/>
            <person name="Dong Z."/>
            <person name="Zhang K."/>
            <person name="Zhang X."/>
            <person name="Luo M.C."/>
            <person name="Dvorak J."/>
            <person name="Tong Y."/>
            <person name="Wang J."/>
            <person name="Yang H."/>
            <person name="Li Z."/>
            <person name="Wang D."/>
            <person name="Zhang A."/>
            <person name="Wang J."/>
        </authorList>
    </citation>
    <scope>NUCLEOTIDE SEQUENCE</scope>
</reference>
<proteinExistence type="predicted"/>
<dbReference type="EMBL" id="KD280524">
    <property type="protein sequence ID" value="EMS45897.1"/>
    <property type="molecule type" value="Genomic_DNA"/>
</dbReference>